<evidence type="ECO:0000313" key="3">
    <source>
        <dbReference type="Proteomes" id="UP001163823"/>
    </source>
</evidence>
<name>A0AAD7PZJ0_QUISA</name>
<evidence type="ECO:0000256" key="1">
    <source>
        <dbReference type="SAM" id="MobiDB-lite"/>
    </source>
</evidence>
<comment type="caution">
    <text evidence="2">The sequence shown here is derived from an EMBL/GenBank/DDBJ whole genome shotgun (WGS) entry which is preliminary data.</text>
</comment>
<dbReference type="EMBL" id="JARAOO010000004">
    <property type="protein sequence ID" value="KAJ7972075.1"/>
    <property type="molecule type" value="Genomic_DNA"/>
</dbReference>
<organism evidence="2 3">
    <name type="scientific">Quillaja saponaria</name>
    <name type="common">Soap bark tree</name>
    <dbReference type="NCBI Taxonomy" id="32244"/>
    <lineage>
        <taxon>Eukaryota</taxon>
        <taxon>Viridiplantae</taxon>
        <taxon>Streptophyta</taxon>
        <taxon>Embryophyta</taxon>
        <taxon>Tracheophyta</taxon>
        <taxon>Spermatophyta</taxon>
        <taxon>Magnoliopsida</taxon>
        <taxon>eudicotyledons</taxon>
        <taxon>Gunneridae</taxon>
        <taxon>Pentapetalae</taxon>
        <taxon>rosids</taxon>
        <taxon>fabids</taxon>
        <taxon>Fabales</taxon>
        <taxon>Quillajaceae</taxon>
        <taxon>Quillaja</taxon>
    </lineage>
</organism>
<feature type="region of interest" description="Disordered" evidence="1">
    <location>
        <begin position="19"/>
        <end position="41"/>
    </location>
</feature>
<dbReference type="AlphaFoldDB" id="A0AAD7PZJ0"/>
<proteinExistence type="predicted"/>
<gene>
    <name evidence="2" type="ORF">O6P43_010017</name>
</gene>
<protein>
    <submittedName>
        <fullName evidence="2">Uncharacterized protein</fullName>
    </submittedName>
</protein>
<sequence>MWFSNRILRASIAKYGWKARRPQPPQTRKNVSSMVGGDDKFVSHRNNEQRKVWKNFMNDGRFFNEILTNGGPIHPSKVHKVSGRFPDQRWHENANVEFNGKSEEMEWLQRSAVGRVKSVGLASTIKEHFAMEGFCSCFVRYMRGQQCSLTMLQTKVKGMITWSIVTRWTKGIGRMRLIWTLATSSSKEGRVETFGSPMAAGSNESTERQAFHPPLEEVPAINEYNSTSSTYGNDQVILNNEMVVKSNKKLVVAGLLEVLWGCIGYGPGSAQFTIISP</sequence>
<reference evidence="2" key="1">
    <citation type="journal article" date="2023" name="Science">
        <title>Elucidation of the pathway for biosynthesis of saponin adjuvants from the soapbark tree.</title>
        <authorList>
            <person name="Reed J."/>
            <person name="Orme A."/>
            <person name="El-Demerdash A."/>
            <person name="Owen C."/>
            <person name="Martin L.B.B."/>
            <person name="Misra R.C."/>
            <person name="Kikuchi S."/>
            <person name="Rejzek M."/>
            <person name="Martin A.C."/>
            <person name="Harkess A."/>
            <person name="Leebens-Mack J."/>
            <person name="Louveau T."/>
            <person name="Stephenson M.J."/>
            <person name="Osbourn A."/>
        </authorList>
    </citation>
    <scope>NUCLEOTIDE SEQUENCE</scope>
    <source>
        <strain evidence="2">S10</strain>
    </source>
</reference>
<dbReference type="KEGG" id="qsa:O6P43_010017"/>
<accession>A0AAD7PZJ0</accession>
<keyword evidence="3" id="KW-1185">Reference proteome</keyword>
<evidence type="ECO:0000313" key="2">
    <source>
        <dbReference type="EMBL" id="KAJ7972075.1"/>
    </source>
</evidence>
<dbReference type="Proteomes" id="UP001163823">
    <property type="component" value="Chromosome 4"/>
</dbReference>